<feature type="transmembrane region" description="Helical" evidence="6">
    <location>
        <begin position="219"/>
        <end position="239"/>
    </location>
</feature>
<keyword evidence="5 6" id="KW-0472">Membrane</keyword>
<proteinExistence type="predicted"/>
<evidence type="ECO:0000313" key="11">
    <source>
        <dbReference type="WBParaSite" id="DME_0000783601-mRNA-1"/>
    </source>
</evidence>
<dbReference type="FunFam" id="1.20.1740.10:FF:000052">
    <property type="entry name" value="Lysine histidine transporter-like 3"/>
    <property type="match status" value="1"/>
</dbReference>
<feature type="domain" description="Amino acid transporter transmembrane" evidence="7">
    <location>
        <begin position="11"/>
        <end position="384"/>
    </location>
</feature>
<feature type="transmembrane region" description="Helical" evidence="6">
    <location>
        <begin position="251"/>
        <end position="274"/>
    </location>
</feature>
<feature type="transmembrane region" description="Helical" evidence="6">
    <location>
        <begin position="12"/>
        <end position="35"/>
    </location>
</feature>
<feature type="transmembrane region" description="Helical" evidence="6">
    <location>
        <begin position="41"/>
        <end position="62"/>
    </location>
</feature>
<keyword evidence="10" id="KW-1185">Reference proteome</keyword>
<evidence type="ECO:0000256" key="4">
    <source>
        <dbReference type="ARBA" id="ARBA00022989"/>
    </source>
</evidence>
<feature type="transmembrane region" description="Helical" evidence="6">
    <location>
        <begin position="175"/>
        <end position="199"/>
    </location>
</feature>
<evidence type="ECO:0000313" key="9">
    <source>
        <dbReference type="Proteomes" id="UP000038040"/>
    </source>
</evidence>
<dbReference type="GO" id="GO:0016020">
    <property type="term" value="C:membrane"/>
    <property type="evidence" value="ECO:0007669"/>
    <property type="project" value="UniProtKB-SubCell"/>
</dbReference>
<evidence type="ECO:0000256" key="3">
    <source>
        <dbReference type="ARBA" id="ARBA00022692"/>
    </source>
</evidence>
<evidence type="ECO:0000256" key="2">
    <source>
        <dbReference type="ARBA" id="ARBA00022448"/>
    </source>
</evidence>
<keyword evidence="4 6" id="KW-1133">Transmembrane helix</keyword>
<feature type="transmembrane region" description="Helical" evidence="6">
    <location>
        <begin position="333"/>
        <end position="353"/>
    </location>
</feature>
<organism evidence="9 11">
    <name type="scientific">Dracunculus medinensis</name>
    <name type="common">Guinea worm</name>
    <dbReference type="NCBI Taxonomy" id="318479"/>
    <lineage>
        <taxon>Eukaryota</taxon>
        <taxon>Metazoa</taxon>
        <taxon>Ecdysozoa</taxon>
        <taxon>Nematoda</taxon>
        <taxon>Chromadorea</taxon>
        <taxon>Rhabditida</taxon>
        <taxon>Spirurina</taxon>
        <taxon>Dracunculoidea</taxon>
        <taxon>Dracunculidae</taxon>
        <taxon>Dracunculus</taxon>
    </lineage>
</organism>
<dbReference type="Proteomes" id="UP000274756">
    <property type="component" value="Unassembled WGS sequence"/>
</dbReference>
<reference evidence="8 10" key="2">
    <citation type="submission" date="2018-11" db="EMBL/GenBank/DDBJ databases">
        <authorList>
            <consortium name="Pathogen Informatics"/>
        </authorList>
    </citation>
    <scope>NUCLEOTIDE SEQUENCE [LARGE SCALE GENOMIC DNA]</scope>
</reference>
<accession>A0A0N4UJJ7</accession>
<dbReference type="PANTHER" id="PTHR48017">
    <property type="entry name" value="OS05G0424000 PROTEIN-RELATED"/>
    <property type="match status" value="1"/>
</dbReference>
<reference evidence="11" key="1">
    <citation type="submission" date="2017-02" db="UniProtKB">
        <authorList>
            <consortium name="WormBaseParasite"/>
        </authorList>
    </citation>
    <scope>IDENTIFICATION</scope>
</reference>
<dbReference type="InterPro" id="IPR013057">
    <property type="entry name" value="AA_transpt_TM"/>
</dbReference>
<protein>
    <submittedName>
        <fullName evidence="11">Aa_trans domain-containing protein</fullName>
    </submittedName>
</protein>
<feature type="transmembrane region" description="Helical" evidence="6">
    <location>
        <begin position="409"/>
        <end position="431"/>
    </location>
</feature>
<dbReference type="AlphaFoldDB" id="A0A0N4UJJ7"/>
<dbReference type="Gene3D" id="1.20.1740.10">
    <property type="entry name" value="Amino acid/polyamine transporter I"/>
    <property type="match status" value="1"/>
</dbReference>
<evidence type="ECO:0000256" key="1">
    <source>
        <dbReference type="ARBA" id="ARBA00004370"/>
    </source>
</evidence>
<keyword evidence="3 6" id="KW-0812">Transmembrane</keyword>
<sequence length="483" mass="53886">MKSIWNSKRGLGWIVTAFFIAADMVGGGLVAMPVAFLNTGLVMGCFIMLVLATLFAYTAYLLGINWVIMQERWPEYQEHCRKPYPEMALRSMGTKMKVFTSFIVCATMFGTAVVYILLSTRIFQSFLGSIFDVQIPFCLLLVVVTINIMPLAYLKSPADFWFEFSIDVNLEKTNEMLVVIISLGCTVLAILMSIGGIAVDTPACFPEAKYPPLSIWETLYSLGTFFFAFSGHQVLPTIQHDMYRPKEFTKSVILGFIIISILYMPISIYAFLVYGDSMSGSVMDSIQTPAVRHVANISIALHCILALIMMANPLCQQAEDFFNVPHTFGLKRVVVRTSIILAMLFMALLLPNFGPFMNLAGSITNLTVCVILPMLFNLYIEASVVDRKNGQYKIPSFAEIVNRTNKAKLAVSTFIVVTAIFGTILCVYLSLKEVLTVRFTPPCFFSSFDSRQFGENFDTHHIRCCGSERNILSIVNSTGVCYA</sequence>
<evidence type="ECO:0000313" key="10">
    <source>
        <dbReference type="Proteomes" id="UP000274756"/>
    </source>
</evidence>
<evidence type="ECO:0000313" key="8">
    <source>
        <dbReference type="EMBL" id="VDN60233.1"/>
    </source>
</evidence>
<evidence type="ECO:0000256" key="6">
    <source>
        <dbReference type="SAM" id="Phobius"/>
    </source>
</evidence>
<dbReference type="OrthoDB" id="655540at2759"/>
<feature type="transmembrane region" description="Helical" evidence="6">
    <location>
        <begin position="359"/>
        <end position="380"/>
    </location>
</feature>
<dbReference type="STRING" id="318479.A0A0N4UJJ7"/>
<dbReference type="EMBL" id="UYYG01001206">
    <property type="protein sequence ID" value="VDN60233.1"/>
    <property type="molecule type" value="Genomic_DNA"/>
</dbReference>
<name>A0A0N4UJJ7_DRAME</name>
<evidence type="ECO:0000259" key="7">
    <source>
        <dbReference type="Pfam" id="PF01490"/>
    </source>
</evidence>
<comment type="subcellular location">
    <subcellularLocation>
        <location evidence="1">Membrane</location>
    </subcellularLocation>
</comment>
<feature type="transmembrane region" description="Helical" evidence="6">
    <location>
        <begin position="133"/>
        <end position="154"/>
    </location>
</feature>
<feature type="transmembrane region" description="Helical" evidence="6">
    <location>
        <begin position="98"/>
        <end position="118"/>
    </location>
</feature>
<evidence type="ECO:0000256" key="5">
    <source>
        <dbReference type="ARBA" id="ARBA00023136"/>
    </source>
</evidence>
<dbReference type="Proteomes" id="UP000038040">
    <property type="component" value="Unplaced"/>
</dbReference>
<dbReference type="WBParaSite" id="DME_0000783601-mRNA-1">
    <property type="protein sequence ID" value="DME_0000783601-mRNA-1"/>
    <property type="gene ID" value="DME_0000783601"/>
</dbReference>
<gene>
    <name evidence="8" type="ORF">DME_LOCUS10206</name>
</gene>
<dbReference type="Pfam" id="PF01490">
    <property type="entry name" value="Aa_trans"/>
    <property type="match status" value="1"/>
</dbReference>
<keyword evidence="2" id="KW-0813">Transport</keyword>
<feature type="transmembrane region" description="Helical" evidence="6">
    <location>
        <begin position="294"/>
        <end position="312"/>
    </location>
</feature>